<dbReference type="PROSITE" id="PS00974">
    <property type="entry name" value="MANNITOL_DHGENASE"/>
    <property type="match status" value="1"/>
</dbReference>
<dbReference type="InterPro" id="IPR013328">
    <property type="entry name" value="6PGD_dom2"/>
</dbReference>
<evidence type="ECO:0000313" key="5">
    <source>
        <dbReference type="EMBL" id="PRY85791.1"/>
    </source>
</evidence>
<keyword evidence="2" id="KW-0520">NAD</keyword>
<keyword evidence="1" id="KW-0560">Oxidoreductase</keyword>
<gene>
    <name evidence="5" type="ORF">CLV74_11413</name>
</gene>
<proteinExistence type="predicted"/>
<organism evidence="5 6">
    <name type="scientific">Donghicola tyrosinivorans</name>
    <dbReference type="NCBI Taxonomy" id="1652492"/>
    <lineage>
        <taxon>Bacteria</taxon>
        <taxon>Pseudomonadati</taxon>
        <taxon>Pseudomonadota</taxon>
        <taxon>Alphaproteobacteria</taxon>
        <taxon>Rhodobacterales</taxon>
        <taxon>Roseobacteraceae</taxon>
        <taxon>Donghicola</taxon>
    </lineage>
</organism>
<dbReference type="SUPFAM" id="SSF51735">
    <property type="entry name" value="NAD(P)-binding Rossmann-fold domains"/>
    <property type="match status" value="1"/>
</dbReference>
<reference evidence="5 6" key="1">
    <citation type="submission" date="2018-03" db="EMBL/GenBank/DDBJ databases">
        <title>Genomic Encyclopedia of Archaeal and Bacterial Type Strains, Phase II (KMG-II): from individual species to whole genera.</title>
        <authorList>
            <person name="Goeker M."/>
        </authorList>
    </citation>
    <scope>NUCLEOTIDE SEQUENCE [LARGE SCALE GENOMIC DNA]</scope>
    <source>
        <strain evidence="5 6">DSM 100212</strain>
    </source>
</reference>
<dbReference type="InterPro" id="IPR000669">
    <property type="entry name" value="Mannitol_DH"/>
</dbReference>
<evidence type="ECO:0000256" key="2">
    <source>
        <dbReference type="ARBA" id="ARBA00023027"/>
    </source>
</evidence>
<dbReference type="Gene3D" id="3.40.50.720">
    <property type="entry name" value="NAD(P)-binding Rossmann-like Domain"/>
    <property type="match status" value="1"/>
</dbReference>
<dbReference type="Pfam" id="PF08125">
    <property type="entry name" value="Mannitol_dh_C"/>
    <property type="match status" value="1"/>
</dbReference>
<accession>A0A2T0WGG2</accession>
<dbReference type="OrthoDB" id="271711at2"/>
<protein>
    <submittedName>
        <fullName evidence="5">Mannitol 2-dehydrogenase</fullName>
    </submittedName>
</protein>
<evidence type="ECO:0000313" key="6">
    <source>
        <dbReference type="Proteomes" id="UP000238392"/>
    </source>
</evidence>
<evidence type="ECO:0000259" key="3">
    <source>
        <dbReference type="Pfam" id="PF01232"/>
    </source>
</evidence>
<dbReference type="RefSeq" id="WP_106267138.1">
    <property type="nucleotide sequence ID" value="NZ_PVTQ01000014.1"/>
</dbReference>
<dbReference type="PANTHER" id="PTHR43362">
    <property type="entry name" value="MANNITOL DEHYDROGENASE DSF1-RELATED"/>
    <property type="match status" value="1"/>
</dbReference>
<dbReference type="EMBL" id="PVTQ01000014">
    <property type="protein sequence ID" value="PRY85791.1"/>
    <property type="molecule type" value="Genomic_DNA"/>
</dbReference>
<name>A0A2T0WGG2_9RHOB</name>
<dbReference type="InterPro" id="IPR008927">
    <property type="entry name" value="6-PGluconate_DH-like_C_sf"/>
</dbReference>
<keyword evidence="6" id="KW-1185">Reference proteome</keyword>
<dbReference type="PRINTS" id="PR00084">
    <property type="entry name" value="MTLDHDRGNASE"/>
</dbReference>
<dbReference type="AlphaFoldDB" id="A0A2T0WGG2"/>
<dbReference type="GO" id="GO:0019594">
    <property type="term" value="P:mannitol metabolic process"/>
    <property type="evidence" value="ECO:0007669"/>
    <property type="project" value="InterPro"/>
</dbReference>
<evidence type="ECO:0000259" key="4">
    <source>
        <dbReference type="Pfam" id="PF08125"/>
    </source>
</evidence>
<comment type="caution">
    <text evidence="5">The sequence shown here is derived from an EMBL/GenBank/DDBJ whole genome shotgun (WGS) entry which is preliminary data.</text>
</comment>
<dbReference type="InterPro" id="IPR050988">
    <property type="entry name" value="Mannitol_DH/Oxidoreductase"/>
</dbReference>
<feature type="domain" description="Mannitol dehydrogenase C-terminal" evidence="4">
    <location>
        <begin position="286"/>
        <end position="476"/>
    </location>
</feature>
<sequence>MATPLSLNTLDQLAETIGKPSYARADLSAGILHFGVGNFHRAHQATYLHQLFNQGKGHDWAIVGAGVMEGDKRARDVLAAQDWLTTLVEQEADHSGAQIIGSMVDYVEPANAAAIIDKLADPAIRIVSTTITEGGYFLDATDTFDPAHPAIAYDGANPDAPKTVFGMIVAGLKRRVAEGTAPFTVMCCDNIPHNGKVTRNAVVGTAKLSDPAFAQWIYENVAFPNSMVDRITPATSDRERQIAADEYGIQDGWPVFCEGFIQWVMEDNFPLGRPALEEVGVEFVNDVAPFELMKLRILNGGHAAIAYPGGLLDIHFVHEAMEHPLIRAYLAKLTEEEFIPGVPPVPNTDVNDYGKLIERRFSNPKIGDTIRRLCLDGSNRQPKFIVPQIRDAIARGGSIRGLALESALWCRYCYGTSESGAEIAPNDPNWDMLVATSQAAKANPQAWLDGLSNVYGDLAGNEDFATAFSVALNALWQDGTAAVLTRYVEGQPL</sequence>
<dbReference type="Proteomes" id="UP000238392">
    <property type="component" value="Unassembled WGS sequence"/>
</dbReference>
<dbReference type="InterPro" id="IPR013131">
    <property type="entry name" value="Mannitol_DH_N"/>
</dbReference>
<dbReference type="Pfam" id="PF01232">
    <property type="entry name" value="Mannitol_dh"/>
    <property type="match status" value="1"/>
</dbReference>
<dbReference type="GO" id="GO:0016616">
    <property type="term" value="F:oxidoreductase activity, acting on the CH-OH group of donors, NAD or NADP as acceptor"/>
    <property type="evidence" value="ECO:0007669"/>
    <property type="project" value="TreeGrafter"/>
</dbReference>
<dbReference type="PANTHER" id="PTHR43362:SF1">
    <property type="entry name" value="MANNITOL DEHYDROGENASE 2-RELATED"/>
    <property type="match status" value="1"/>
</dbReference>
<dbReference type="InterPro" id="IPR013118">
    <property type="entry name" value="Mannitol_DH_C"/>
</dbReference>
<evidence type="ECO:0000256" key="1">
    <source>
        <dbReference type="ARBA" id="ARBA00023002"/>
    </source>
</evidence>
<dbReference type="SUPFAM" id="SSF48179">
    <property type="entry name" value="6-phosphogluconate dehydrogenase C-terminal domain-like"/>
    <property type="match status" value="1"/>
</dbReference>
<dbReference type="InterPro" id="IPR036291">
    <property type="entry name" value="NAD(P)-bd_dom_sf"/>
</dbReference>
<dbReference type="InterPro" id="IPR023027">
    <property type="entry name" value="Mannitol_DH_CS"/>
</dbReference>
<dbReference type="Gene3D" id="1.10.1040.10">
    <property type="entry name" value="N-(1-d-carboxylethyl)-l-norvaline Dehydrogenase, domain 2"/>
    <property type="match status" value="1"/>
</dbReference>
<feature type="domain" description="Mannitol dehydrogenase N-terminal" evidence="3">
    <location>
        <begin position="30"/>
        <end position="277"/>
    </location>
</feature>